<evidence type="ECO:0000256" key="5">
    <source>
        <dbReference type="ARBA" id="ARBA00022840"/>
    </source>
</evidence>
<evidence type="ECO:0000259" key="6">
    <source>
        <dbReference type="PROSITE" id="PS50893"/>
    </source>
</evidence>
<dbReference type="KEGG" id="tig:THII_2891"/>
<evidence type="ECO:0000256" key="2">
    <source>
        <dbReference type="ARBA" id="ARBA00022448"/>
    </source>
</evidence>
<evidence type="ECO:0000256" key="1">
    <source>
        <dbReference type="ARBA" id="ARBA00005417"/>
    </source>
</evidence>
<dbReference type="InterPro" id="IPR050763">
    <property type="entry name" value="ABC_transporter_ATP-binding"/>
</dbReference>
<dbReference type="OrthoDB" id="6461291at2"/>
<protein>
    <submittedName>
        <fullName evidence="7">ABC transporter</fullName>
    </submittedName>
</protein>
<keyword evidence="3" id="KW-0536">Nodulation</keyword>
<dbReference type="Proteomes" id="UP000031623">
    <property type="component" value="Chromosome"/>
</dbReference>
<dbReference type="PROSITE" id="PS50893">
    <property type="entry name" value="ABC_TRANSPORTER_2"/>
    <property type="match status" value="1"/>
</dbReference>
<evidence type="ECO:0000256" key="3">
    <source>
        <dbReference type="ARBA" id="ARBA00022458"/>
    </source>
</evidence>
<feature type="domain" description="ABC transporter" evidence="6">
    <location>
        <begin position="2"/>
        <end position="227"/>
    </location>
</feature>
<dbReference type="Pfam" id="PF00005">
    <property type="entry name" value="ABC_tran"/>
    <property type="match status" value="1"/>
</dbReference>
<accession>A0A090AG68</accession>
<dbReference type="GO" id="GO:0005524">
    <property type="term" value="F:ATP binding"/>
    <property type="evidence" value="ECO:0007669"/>
    <property type="project" value="UniProtKB-KW"/>
</dbReference>
<dbReference type="PANTHER" id="PTHR42711">
    <property type="entry name" value="ABC TRANSPORTER ATP-BINDING PROTEIN"/>
    <property type="match status" value="1"/>
</dbReference>
<keyword evidence="4" id="KW-0547">Nucleotide-binding</keyword>
<dbReference type="CDD" id="cd03230">
    <property type="entry name" value="ABC_DR_subfamily_A"/>
    <property type="match status" value="1"/>
</dbReference>
<evidence type="ECO:0000313" key="7">
    <source>
        <dbReference type="EMBL" id="BAP57188.1"/>
    </source>
</evidence>
<dbReference type="PANTHER" id="PTHR42711:SF5">
    <property type="entry name" value="ABC TRANSPORTER ATP-BINDING PROTEIN NATA"/>
    <property type="match status" value="1"/>
</dbReference>
<dbReference type="Gene3D" id="3.40.50.300">
    <property type="entry name" value="P-loop containing nucleotide triphosphate hydrolases"/>
    <property type="match status" value="1"/>
</dbReference>
<keyword evidence="8" id="KW-1185">Reference proteome</keyword>
<dbReference type="SUPFAM" id="SSF52540">
    <property type="entry name" value="P-loop containing nucleoside triphosphate hydrolases"/>
    <property type="match status" value="1"/>
</dbReference>
<evidence type="ECO:0000256" key="4">
    <source>
        <dbReference type="ARBA" id="ARBA00022741"/>
    </source>
</evidence>
<keyword evidence="2" id="KW-0813">Transport</keyword>
<dbReference type="InterPro" id="IPR003593">
    <property type="entry name" value="AAA+_ATPase"/>
</dbReference>
<reference evidence="7 8" key="1">
    <citation type="journal article" date="2014" name="ISME J.">
        <title>Ecophysiology of Thioploca ingrica as revealed by the complete genome sequence supplemented with proteomic evidence.</title>
        <authorList>
            <person name="Kojima H."/>
            <person name="Ogura Y."/>
            <person name="Yamamoto N."/>
            <person name="Togashi T."/>
            <person name="Mori H."/>
            <person name="Watanabe T."/>
            <person name="Nemoto F."/>
            <person name="Kurokawa K."/>
            <person name="Hayashi T."/>
            <person name="Fukui M."/>
        </authorList>
    </citation>
    <scope>NUCLEOTIDE SEQUENCE [LARGE SCALE GENOMIC DNA]</scope>
</reference>
<comment type="similarity">
    <text evidence="1">Belongs to the ABC transporter superfamily.</text>
</comment>
<organism evidence="7 8">
    <name type="scientific">Thioploca ingrica</name>
    <dbReference type="NCBI Taxonomy" id="40754"/>
    <lineage>
        <taxon>Bacteria</taxon>
        <taxon>Pseudomonadati</taxon>
        <taxon>Pseudomonadota</taxon>
        <taxon>Gammaproteobacteria</taxon>
        <taxon>Thiotrichales</taxon>
        <taxon>Thiotrichaceae</taxon>
        <taxon>Thioploca</taxon>
    </lineage>
</organism>
<dbReference type="EMBL" id="AP014633">
    <property type="protein sequence ID" value="BAP57188.1"/>
    <property type="molecule type" value="Genomic_DNA"/>
</dbReference>
<dbReference type="InterPro" id="IPR017871">
    <property type="entry name" value="ABC_transporter-like_CS"/>
</dbReference>
<dbReference type="HOGENOM" id="CLU_000604_1_2_6"/>
<dbReference type="PROSITE" id="PS00211">
    <property type="entry name" value="ABC_TRANSPORTER_1"/>
    <property type="match status" value="1"/>
</dbReference>
<sequence length="282" mass="31320">MINIEQVSKCFKRHAVLDNITLQIQLGEHVALVGSNGAGKTTLIRCLLGEYCYQGTITVGGLNPRTHRQTVLTRVGFVPQLPPPLKMPVGQLIQFAAGVCHSDPQRIIDLTQQLGLELPPLLHRPFVKLSGGQKQKLLIGIALGRDSDILVLDEPAANLDPAARRIFFELLVARQQQAITLISSHRLDELARLVNRVVELDSGKIVLDDRVADQLEGMPEWLCHLTVRYPEPALTTLLTHWQFEETNPGSWRGAITSADRLRFLAVLSRYAGLLTQVSLTER</sequence>
<dbReference type="InterPro" id="IPR003439">
    <property type="entry name" value="ABC_transporter-like_ATP-bd"/>
</dbReference>
<keyword evidence="5" id="KW-0067">ATP-binding</keyword>
<dbReference type="STRING" id="40754.THII_2891"/>
<gene>
    <name evidence="7" type="ORF">THII_2891</name>
</gene>
<dbReference type="InterPro" id="IPR027417">
    <property type="entry name" value="P-loop_NTPase"/>
</dbReference>
<name>A0A090AG68_9GAMM</name>
<dbReference type="GO" id="GO:0016887">
    <property type="term" value="F:ATP hydrolysis activity"/>
    <property type="evidence" value="ECO:0007669"/>
    <property type="project" value="InterPro"/>
</dbReference>
<evidence type="ECO:0000313" key="8">
    <source>
        <dbReference type="Proteomes" id="UP000031623"/>
    </source>
</evidence>
<dbReference type="SMART" id="SM00382">
    <property type="entry name" value="AAA"/>
    <property type="match status" value="1"/>
</dbReference>
<dbReference type="AlphaFoldDB" id="A0A090AG68"/>
<proteinExistence type="inferred from homology"/>